<keyword evidence="2" id="KW-0812">Transmembrane</keyword>
<keyword evidence="2" id="KW-1133">Transmembrane helix</keyword>
<dbReference type="AlphaFoldDB" id="A0A9D4XS12"/>
<feature type="transmembrane region" description="Helical" evidence="2">
    <location>
        <begin position="93"/>
        <end position="110"/>
    </location>
</feature>
<organism evidence="3 4">
    <name type="scientific">Pisum sativum</name>
    <name type="common">Garden pea</name>
    <name type="synonym">Lathyrus oleraceus</name>
    <dbReference type="NCBI Taxonomy" id="3888"/>
    <lineage>
        <taxon>Eukaryota</taxon>
        <taxon>Viridiplantae</taxon>
        <taxon>Streptophyta</taxon>
        <taxon>Embryophyta</taxon>
        <taxon>Tracheophyta</taxon>
        <taxon>Spermatophyta</taxon>
        <taxon>Magnoliopsida</taxon>
        <taxon>eudicotyledons</taxon>
        <taxon>Gunneridae</taxon>
        <taxon>Pentapetalae</taxon>
        <taxon>rosids</taxon>
        <taxon>fabids</taxon>
        <taxon>Fabales</taxon>
        <taxon>Fabaceae</taxon>
        <taxon>Papilionoideae</taxon>
        <taxon>50 kb inversion clade</taxon>
        <taxon>NPAAA clade</taxon>
        <taxon>Hologalegina</taxon>
        <taxon>IRL clade</taxon>
        <taxon>Fabeae</taxon>
        <taxon>Lathyrus</taxon>
    </lineage>
</organism>
<keyword evidence="4" id="KW-1185">Reference proteome</keyword>
<reference evidence="3 4" key="1">
    <citation type="journal article" date="2022" name="Nat. Genet.">
        <title>Improved pea reference genome and pan-genome highlight genomic features and evolutionary characteristics.</title>
        <authorList>
            <person name="Yang T."/>
            <person name="Liu R."/>
            <person name="Luo Y."/>
            <person name="Hu S."/>
            <person name="Wang D."/>
            <person name="Wang C."/>
            <person name="Pandey M.K."/>
            <person name="Ge S."/>
            <person name="Xu Q."/>
            <person name="Li N."/>
            <person name="Li G."/>
            <person name="Huang Y."/>
            <person name="Saxena R.K."/>
            <person name="Ji Y."/>
            <person name="Li M."/>
            <person name="Yan X."/>
            <person name="He Y."/>
            <person name="Liu Y."/>
            <person name="Wang X."/>
            <person name="Xiang C."/>
            <person name="Varshney R.K."/>
            <person name="Ding H."/>
            <person name="Gao S."/>
            <person name="Zong X."/>
        </authorList>
    </citation>
    <scope>NUCLEOTIDE SEQUENCE [LARGE SCALE GENOMIC DNA]</scope>
    <source>
        <strain evidence="3 4">cv. Zhongwan 6</strain>
    </source>
</reference>
<dbReference type="PANTHER" id="PTHR47453:SF1">
    <property type="entry name" value="PHOSPHOGLUCAN, WATER DIKINASE, CHLOROPLASTIC"/>
    <property type="match status" value="1"/>
</dbReference>
<evidence type="ECO:0000256" key="1">
    <source>
        <dbReference type="SAM" id="MobiDB-lite"/>
    </source>
</evidence>
<accession>A0A9D4XS12</accession>
<gene>
    <name evidence="3" type="ORF">KIW84_031522</name>
</gene>
<feature type="transmembrane region" description="Helical" evidence="2">
    <location>
        <begin position="130"/>
        <end position="149"/>
    </location>
</feature>
<dbReference type="Proteomes" id="UP001058974">
    <property type="component" value="Chromosome 3"/>
</dbReference>
<proteinExistence type="predicted"/>
<evidence type="ECO:0000313" key="3">
    <source>
        <dbReference type="EMBL" id="KAI5425732.1"/>
    </source>
</evidence>
<evidence type="ECO:0000256" key="2">
    <source>
        <dbReference type="SAM" id="Phobius"/>
    </source>
</evidence>
<dbReference type="EMBL" id="JAMSHJ010000003">
    <property type="protein sequence ID" value="KAI5425732.1"/>
    <property type="molecule type" value="Genomic_DNA"/>
</dbReference>
<protein>
    <submittedName>
        <fullName evidence="3">Uncharacterized protein</fullName>
    </submittedName>
</protein>
<name>A0A9D4XS12_PEA</name>
<feature type="region of interest" description="Disordered" evidence="1">
    <location>
        <begin position="286"/>
        <end position="309"/>
    </location>
</feature>
<dbReference type="Gramene" id="Psat03G0152200-T1">
    <property type="protein sequence ID" value="KAI5425732.1"/>
    <property type="gene ID" value="KIW84_031522"/>
</dbReference>
<dbReference type="PANTHER" id="PTHR47453">
    <property type="entry name" value="PHOSPHOGLUCAN, WATER DIKINASE, CHLOROPLASTIC"/>
    <property type="match status" value="1"/>
</dbReference>
<comment type="caution">
    <text evidence="3">The sequence shown here is derived from an EMBL/GenBank/DDBJ whole genome shotgun (WGS) entry which is preliminary data.</text>
</comment>
<evidence type="ECO:0000313" key="4">
    <source>
        <dbReference type="Proteomes" id="UP001058974"/>
    </source>
</evidence>
<sequence>MKWFDQSVARRACLNEESYPIQNGSLSSRKATRDLTVKHSQNRDIRKMQSGSASRAADSNMPVSDCAESMDNVEYYLLVFEASEMRKLVNMNLLHGLAIGFAFGALLLWYTTICIKKSYVDPPTVLKEYIVFSFATFALVEPFGLAPYIPQASQTIRPVSPYSLHFTKPALTIQQLTVNHDSITDGFRNVGPEDLVATEAMLAKITKNPGEYSEAFVEQFKVFHRELKDFFNAGSLAEQLESIYESLDEYGMSALDSFFECKKNMATTAVMIVLYRLRMYTHPHLAANRKPKSTNQNSRPTTALEAPPVSAEVPRRLQFVSSALDTEEATSKLQRKLENLRIPATPATFNHASSSIYSDQE</sequence>
<keyword evidence="2" id="KW-0472">Membrane</keyword>